<dbReference type="PROSITE" id="PS00187">
    <property type="entry name" value="TPP_ENZYMES"/>
    <property type="match status" value="1"/>
</dbReference>
<feature type="domain" description="Thiamine pyrophosphate enzyme TPP-binding" evidence="7">
    <location>
        <begin position="404"/>
        <end position="536"/>
    </location>
</feature>
<evidence type="ECO:0000313" key="10">
    <source>
        <dbReference type="Proteomes" id="UP000578352"/>
    </source>
</evidence>
<dbReference type="CDD" id="cd00568">
    <property type="entry name" value="TPP_enzymes"/>
    <property type="match status" value="1"/>
</dbReference>
<evidence type="ECO:0000256" key="5">
    <source>
        <dbReference type="SAM" id="MobiDB-lite"/>
    </source>
</evidence>
<accession>A0A853CR72</accession>
<dbReference type="EC" id="2.2.1.6" evidence="9"/>
<dbReference type="SUPFAM" id="SSF52467">
    <property type="entry name" value="DHS-like NAD/FAD-binding domain"/>
    <property type="match status" value="1"/>
</dbReference>
<dbReference type="Gene3D" id="3.40.50.1220">
    <property type="entry name" value="TPP-binding domain"/>
    <property type="match status" value="1"/>
</dbReference>
<dbReference type="SUPFAM" id="SSF52518">
    <property type="entry name" value="Thiamin diphosphate-binding fold (THDP-binding)"/>
    <property type="match status" value="2"/>
</dbReference>
<dbReference type="InterPro" id="IPR000399">
    <property type="entry name" value="TPP-bd_CS"/>
</dbReference>
<organism evidence="9 10">
    <name type="scientific">Leifsonia shinshuensis</name>
    <dbReference type="NCBI Taxonomy" id="150026"/>
    <lineage>
        <taxon>Bacteria</taxon>
        <taxon>Bacillati</taxon>
        <taxon>Actinomycetota</taxon>
        <taxon>Actinomycetes</taxon>
        <taxon>Micrococcales</taxon>
        <taxon>Microbacteriaceae</taxon>
        <taxon>Leifsonia</taxon>
    </lineage>
</organism>
<comment type="caution">
    <text evidence="9">The sequence shown here is derived from an EMBL/GenBank/DDBJ whole genome shotgun (WGS) entry which is preliminary data.</text>
</comment>
<dbReference type="GO" id="GO:0003984">
    <property type="term" value="F:acetolactate synthase activity"/>
    <property type="evidence" value="ECO:0007669"/>
    <property type="project" value="UniProtKB-EC"/>
</dbReference>
<dbReference type="EMBL" id="JACCFL010000001">
    <property type="protein sequence ID" value="NYJ22809.1"/>
    <property type="molecule type" value="Genomic_DNA"/>
</dbReference>
<dbReference type="RefSeq" id="WP_179604819.1">
    <property type="nucleotide sequence ID" value="NZ_BAABEH010000001.1"/>
</dbReference>
<feature type="compositionally biased region" description="Low complexity" evidence="5">
    <location>
        <begin position="551"/>
        <end position="563"/>
    </location>
</feature>
<dbReference type="Pfam" id="PF02776">
    <property type="entry name" value="TPP_enzyme_N"/>
    <property type="match status" value="1"/>
</dbReference>
<dbReference type="InterPro" id="IPR011766">
    <property type="entry name" value="TPP_enzyme_TPP-bd"/>
</dbReference>
<dbReference type="InterPro" id="IPR045229">
    <property type="entry name" value="TPP_enz"/>
</dbReference>
<dbReference type="InterPro" id="IPR029035">
    <property type="entry name" value="DHS-like_NAD/FAD-binding_dom"/>
</dbReference>
<dbReference type="Proteomes" id="UP000578352">
    <property type="component" value="Unassembled WGS sequence"/>
</dbReference>
<dbReference type="Gene3D" id="3.40.50.970">
    <property type="match status" value="2"/>
</dbReference>
<feature type="domain" description="Thiamine pyrophosphate enzyme N-terminal TPP-binding" evidence="8">
    <location>
        <begin position="16"/>
        <end position="126"/>
    </location>
</feature>
<gene>
    <name evidence="9" type="ORF">HNR13_001096</name>
</gene>
<evidence type="ECO:0000259" key="8">
    <source>
        <dbReference type="Pfam" id="PF02776"/>
    </source>
</evidence>
<dbReference type="GO" id="GO:0009097">
    <property type="term" value="P:isoleucine biosynthetic process"/>
    <property type="evidence" value="ECO:0007669"/>
    <property type="project" value="TreeGrafter"/>
</dbReference>
<dbReference type="CDD" id="cd07035">
    <property type="entry name" value="TPP_PYR_POX_like"/>
    <property type="match status" value="1"/>
</dbReference>
<dbReference type="InterPro" id="IPR012001">
    <property type="entry name" value="Thiamin_PyroP_enz_TPP-bd_dom"/>
</dbReference>
<evidence type="ECO:0000256" key="1">
    <source>
        <dbReference type="ARBA" id="ARBA00001964"/>
    </source>
</evidence>
<comment type="similarity">
    <text evidence="2 4">Belongs to the TPP enzyme family.</text>
</comment>
<evidence type="ECO:0000259" key="7">
    <source>
        <dbReference type="Pfam" id="PF02775"/>
    </source>
</evidence>
<dbReference type="GO" id="GO:0050660">
    <property type="term" value="F:flavin adenine dinucleotide binding"/>
    <property type="evidence" value="ECO:0007669"/>
    <property type="project" value="TreeGrafter"/>
</dbReference>
<dbReference type="GO" id="GO:0009099">
    <property type="term" value="P:L-valine biosynthetic process"/>
    <property type="evidence" value="ECO:0007669"/>
    <property type="project" value="TreeGrafter"/>
</dbReference>
<feature type="region of interest" description="Disordered" evidence="5">
    <location>
        <begin position="551"/>
        <end position="570"/>
    </location>
</feature>
<comment type="cofactor">
    <cofactor evidence="1">
        <name>thiamine diphosphate</name>
        <dbReference type="ChEBI" id="CHEBI:58937"/>
    </cofactor>
</comment>
<reference evidence="9 10" key="1">
    <citation type="submission" date="2020-07" db="EMBL/GenBank/DDBJ databases">
        <title>Sequencing the genomes of 1000 actinobacteria strains.</title>
        <authorList>
            <person name="Klenk H.-P."/>
        </authorList>
    </citation>
    <scope>NUCLEOTIDE SEQUENCE [LARGE SCALE GENOMIC DNA]</scope>
    <source>
        <strain evidence="9 10">DSM 15165</strain>
    </source>
</reference>
<dbReference type="PANTHER" id="PTHR18968">
    <property type="entry name" value="THIAMINE PYROPHOSPHATE ENZYMES"/>
    <property type="match status" value="1"/>
</dbReference>
<evidence type="ECO:0000256" key="3">
    <source>
        <dbReference type="ARBA" id="ARBA00023052"/>
    </source>
</evidence>
<dbReference type="Pfam" id="PF00205">
    <property type="entry name" value="TPP_enzyme_M"/>
    <property type="match status" value="1"/>
</dbReference>
<dbReference type="InterPro" id="IPR029061">
    <property type="entry name" value="THDP-binding"/>
</dbReference>
<dbReference type="InterPro" id="IPR012000">
    <property type="entry name" value="Thiamin_PyroP_enz_cen_dom"/>
</dbReference>
<evidence type="ECO:0000256" key="4">
    <source>
        <dbReference type="RuleBase" id="RU362132"/>
    </source>
</evidence>
<name>A0A853CR72_9MICO</name>
<dbReference type="Pfam" id="PF02775">
    <property type="entry name" value="TPP_enzyme_C"/>
    <property type="match status" value="1"/>
</dbReference>
<protein>
    <submittedName>
        <fullName evidence="9">Acetolactate synthase-1/2/3 large subunit</fullName>
        <ecNumber evidence="9">2.2.1.6</ecNumber>
    </submittedName>
</protein>
<evidence type="ECO:0000256" key="2">
    <source>
        <dbReference type="ARBA" id="ARBA00007812"/>
    </source>
</evidence>
<dbReference type="PANTHER" id="PTHR18968:SF13">
    <property type="entry name" value="ACETOLACTATE SYNTHASE CATALYTIC SUBUNIT, MITOCHONDRIAL"/>
    <property type="match status" value="1"/>
</dbReference>
<sequence length="570" mass="58487">MADSAGFENTAVYQSTGGVAIMRAIRAYGIDTIFGIPGTHNLEFYRPLAELGIRPVTTRHEQGAGYAADGWSQRTGLPGVVITTSGPGLLNVLSAAGTAFCESRPLLILSPGTPRGTGYQDRGALHESKDPTGAAGAVVLWSRRVDSAAAAVEAVHEAFALFEAGRPRPVHIEVPLDVLEEPAVVDEQDLERRRTSRVAPDSVAVRAAAELLGAASRPLIVAGGGAVPAAAAVRALAERLGAPVVTTLNGKGVLPESHPLSLRAELRLAATADLIRESDAVLVIGSKLGEAERWGNDFAPAGPVVRIDVDPGRIGTNATADVAIVGDSRLAVPELVASLGAARAHRDADEVEAVRAAQRAEAAAFSPAVMRAADAITAALPPEATVAGDSSQITYYGMTSTVLQDGPHRFLYMPAYATLGYGLPAAIGAAIAEPGVPSVCVLGDGALMFSVQELVTAVEQGVDLTVVVVDNGGYREIRENEADRGIAPVGVDLRQPDWPLLADAFGGRGHAVTSAAAVGPTIAAAIAEPGVSLVHVPLHLFEAAGAQTGVSTGASTTATATTFSEERISA</sequence>
<dbReference type="AlphaFoldDB" id="A0A853CR72"/>
<keyword evidence="9" id="KW-0808">Transferase</keyword>
<feature type="domain" description="Thiamine pyrophosphate enzyme central" evidence="6">
    <location>
        <begin position="205"/>
        <end position="335"/>
    </location>
</feature>
<dbReference type="GO" id="GO:0000287">
    <property type="term" value="F:magnesium ion binding"/>
    <property type="evidence" value="ECO:0007669"/>
    <property type="project" value="InterPro"/>
</dbReference>
<proteinExistence type="inferred from homology"/>
<dbReference type="GO" id="GO:0005948">
    <property type="term" value="C:acetolactate synthase complex"/>
    <property type="evidence" value="ECO:0007669"/>
    <property type="project" value="TreeGrafter"/>
</dbReference>
<evidence type="ECO:0000259" key="6">
    <source>
        <dbReference type="Pfam" id="PF00205"/>
    </source>
</evidence>
<keyword evidence="3 4" id="KW-0786">Thiamine pyrophosphate</keyword>
<dbReference type="GO" id="GO:0030976">
    <property type="term" value="F:thiamine pyrophosphate binding"/>
    <property type="evidence" value="ECO:0007669"/>
    <property type="project" value="InterPro"/>
</dbReference>
<evidence type="ECO:0000313" key="9">
    <source>
        <dbReference type="EMBL" id="NYJ22809.1"/>
    </source>
</evidence>